<organism evidence="1 2">
    <name type="scientific">Puniceibacterium antarcticum</name>
    <dbReference type="NCBI Taxonomy" id="1206336"/>
    <lineage>
        <taxon>Bacteria</taxon>
        <taxon>Pseudomonadati</taxon>
        <taxon>Pseudomonadota</taxon>
        <taxon>Alphaproteobacteria</taxon>
        <taxon>Rhodobacterales</taxon>
        <taxon>Paracoccaceae</taxon>
        <taxon>Puniceibacterium</taxon>
    </lineage>
</organism>
<evidence type="ECO:0000313" key="2">
    <source>
        <dbReference type="Proteomes" id="UP000231259"/>
    </source>
</evidence>
<dbReference type="EMBL" id="AWWI01000138">
    <property type="protein sequence ID" value="PIL18112.1"/>
    <property type="molecule type" value="Genomic_DNA"/>
</dbReference>
<dbReference type="RefSeq" id="WP_099912717.1">
    <property type="nucleotide sequence ID" value="NZ_AWWI01000138.1"/>
</dbReference>
<accession>A0A2G8R9A7</accession>
<sequence>MSNVVSDSVLARALTIQKDLSGASLAAKILIAHLRWEVSANPSTLATKAAELRAFFAQNAFAAKDIAVL</sequence>
<dbReference type="Proteomes" id="UP000231259">
    <property type="component" value="Unassembled WGS sequence"/>
</dbReference>
<keyword evidence="2" id="KW-1185">Reference proteome</keyword>
<dbReference type="AlphaFoldDB" id="A0A2G8R9A7"/>
<comment type="caution">
    <text evidence="1">The sequence shown here is derived from an EMBL/GenBank/DDBJ whole genome shotgun (WGS) entry which is preliminary data.</text>
</comment>
<dbReference type="OrthoDB" id="7875233at2"/>
<name>A0A2G8R9A7_9RHOB</name>
<evidence type="ECO:0000313" key="1">
    <source>
        <dbReference type="EMBL" id="PIL18112.1"/>
    </source>
</evidence>
<reference evidence="1 2" key="1">
    <citation type="submission" date="2013-09" db="EMBL/GenBank/DDBJ databases">
        <title>Genome sequencing of Phaeobacter antarcticus sp. nov. SM1211.</title>
        <authorList>
            <person name="Zhang X.-Y."/>
            <person name="Liu C."/>
            <person name="Chen X.-L."/>
            <person name="Xie B.-B."/>
            <person name="Qin Q.-L."/>
            <person name="Rong J.-C."/>
            <person name="Zhang Y.-Z."/>
        </authorList>
    </citation>
    <scope>NUCLEOTIDE SEQUENCE [LARGE SCALE GENOMIC DNA]</scope>
    <source>
        <strain evidence="1 2">SM1211</strain>
    </source>
</reference>
<protein>
    <submittedName>
        <fullName evidence="1">Uncharacterized protein</fullName>
    </submittedName>
</protein>
<proteinExistence type="predicted"/>
<gene>
    <name evidence="1" type="ORF">P775_21315</name>
</gene>